<comment type="caution">
    <text evidence="2">The sequence shown here is derived from an EMBL/GenBank/DDBJ whole genome shotgun (WGS) entry which is preliminary data.</text>
</comment>
<proteinExistence type="predicted"/>
<keyword evidence="1" id="KW-0732">Signal</keyword>
<organism evidence="2 3">
    <name type="scientific">Thermonema lapsum</name>
    <dbReference type="NCBI Taxonomy" id="28195"/>
    <lineage>
        <taxon>Bacteria</taxon>
        <taxon>Pseudomonadati</taxon>
        <taxon>Bacteroidota</taxon>
        <taxon>Cytophagia</taxon>
        <taxon>Cytophagales</taxon>
        <taxon>Thermonemataceae</taxon>
        <taxon>Thermonema</taxon>
    </lineage>
</organism>
<protein>
    <recommendedName>
        <fullName evidence="4">Lipoprotein</fullName>
    </recommendedName>
</protein>
<dbReference type="Proteomes" id="UP000537126">
    <property type="component" value="Unassembled WGS sequence"/>
</dbReference>
<feature type="chain" id="PRO_5032829993" description="Lipoprotein" evidence="1">
    <location>
        <begin position="21"/>
        <end position="63"/>
    </location>
</feature>
<accession>A0A846MMI4</accession>
<evidence type="ECO:0000256" key="1">
    <source>
        <dbReference type="SAM" id="SignalP"/>
    </source>
</evidence>
<feature type="signal peptide" evidence="1">
    <location>
        <begin position="1"/>
        <end position="20"/>
    </location>
</feature>
<dbReference type="EMBL" id="JAASRN010000001">
    <property type="protein sequence ID" value="NIK72655.1"/>
    <property type="molecule type" value="Genomic_DNA"/>
</dbReference>
<sequence length="63" mass="7400">MKRFLLTCMLLGGLSLLLTAAISSCAPKRPRYGYDSQRWVPREHKQINFRAFTGYPRERGKRR</sequence>
<name>A0A846MMI4_9BACT</name>
<dbReference type="AlphaFoldDB" id="A0A846MMI4"/>
<gene>
    <name evidence="2" type="ORF">FHS56_000141</name>
</gene>
<evidence type="ECO:0000313" key="3">
    <source>
        <dbReference type="Proteomes" id="UP000537126"/>
    </source>
</evidence>
<dbReference type="PROSITE" id="PS51257">
    <property type="entry name" value="PROKAR_LIPOPROTEIN"/>
    <property type="match status" value="1"/>
</dbReference>
<keyword evidence="3" id="KW-1185">Reference proteome</keyword>
<evidence type="ECO:0008006" key="4">
    <source>
        <dbReference type="Google" id="ProtNLM"/>
    </source>
</evidence>
<reference evidence="2 3" key="1">
    <citation type="submission" date="2020-03" db="EMBL/GenBank/DDBJ databases">
        <title>Genomic Encyclopedia of Type Strains, Phase IV (KMG-IV): sequencing the most valuable type-strain genomes for metagenomic binning, comparative biology and taxonomic classification.</title>
        <authorList>
            <person name="Goeker M."/>
        </authorList>
    </citation>
    <scope>NUCLEOTIDE SEQUENCE [LARGE SCALE GENOMIC DNA]</scope>
    <source>
        <strain evidence="2 3">DSM 5718</strain>
    </source>
</reference>
<evidence type="ECO:0000313" key="2">
    <source>
        <dbReference type="EMBL" id="NIK72655.1"/>
    </source>
</evidence>